<reference evidence="1" key="1">
    <citation type="submission" date="2024-04" db="EMBL/GenBank/DDBJ databases">
        <authorList>
            <consortium name="Molecular Ecology Group"/>
        </authorList>
    </citation>
    <scope>NUCLEOTIDE SEQUENCE</scope>
</reference>
<organism evidence="1 2">
    <name type="scientific">Lasius platythorax</name>
    <dbReference type="NCBI Taxonomy" id="488582"/>
    <lineage>
        <taxon>Eukaryota</taxon>
        <taxon>Metazoa</taxon>
        <taxon>Ecdysozoa</taxon>
        <taxon>Arthropoda</taxon>
        <taxon>Hexapoda</taxon>
        <taxon>Insecta</taxon>
        <taxon>Pterygota</taxon>
        <taxon>Neoptera</taxon>
        <taxon>Endopterygota</taxon>
        <taxon>Hymenoptera</taxon>
        <taxon>Apocrita</taxon>
        <taxon>Aculeata</taxon>
        <taxon>Formicoidea</taxon>
        <taxon>Formicidae</taxon>
        <taxon>Formicinae</taxon>
        <taxon>Lasius</taxon>
        <taxon>Lasius</taxon>
    </lineage>
</organism>
<proteinExistence type="predicted"/>
<dbReference type="AlphaFoldDB" id="A0AAV2NB17"/>
<keyword evidence="2" id="KW-1185">Reference proteome</keyword>
<dbReference type="EMBL" id="OZ034835">
    <property type="protein sequence ID" value="CAL1676586.1"/>
    <property type="molecule type" value="Genomic_DNA"/>
</dbReference>
<evidence type="ECO:0000313" key="1">
    <source>
        <dbReference type="EMBL" id="CAL1676586.1"/>
    </source>
</evidence>
<dbReference type="Proteomes" id="UP001497644">
    <property type="component" value="Chromosome 12"/>
</dbReference>
<sequence>MPRGLIKVGQDEISRYAPISEKQKESSALVYIPVYVGHGCDLVLYSVSVRFVANDHPMTASWIFRGRRRNLLSFQRTRCHVAVSIVGSLCANLIECPVHPKSCFG</sequence>
<name>A0AAV2NB17_9HYME</name>
<protein>
    <submittedName>
        <fullName evidence="1">Uncharacterized protein</fullName>
    </submittedName>
</protein>
<accession>A0AAV2NB17</accession>
<gene>
    <name evidence="1" type="ORF">LPLAT_LOCUS2743</name>
</gene>
<evidence type="ECO:0000313" key="2">
    <source>
        <dbReference type="Proteomes" id="UP001497644"/>
    </source>
</evidence>